<dbReference type="EMBL" id="JAHKSW010000006">
    <property type="protein sequence ID" value="KAG7331505.1"/>
    <property type="molecule type" value="Genomic_DNA"/>
</dbReference>
<dbReference type="AlphaFoldDB" id="A0A9D3SQA1"/>
<protein>
    <submittedName>
        <fullName evidence="1">Uncharacterized protein</fullName>
    </submittedName>
</protein>
<organism evidence="1 2">
    <name type="scientific">Hemibagrus wyckioides</name>
    <dbReference type="NCBI Taxonomy" id="337641"/>
    <lineage>
        <taxon>Eukaryota</taxon>
        <taxon>Metazoa</taxon>
        <taxon>Chordata</taxon>
        <taxon>Craniata</taxon>
        <taxon>Vertebrata</taxon>
        <taxon>Euteleostomi</taxon>
        <taxon>Actinopterygii</taxon>
        <taxon>Neopterygii</taxon>
        <taxon>Teleostei</taxon>
        <taxon>Ostariophysi</taxon>
        <taxon>Siluriformes</taxon>
        <taxon>Bagridae</taxon>
        <taxon>Hemibagrus</taxon>
    </lineage>
</organism>
<evidence type="ECO:0000313" key="1">
    <source>
        <dbReference type="EMBL" id="KAG7331505.1"/>
    </source>
</evidence>
<name>A0A9D3SQA1_9TELE</name>
<reference evidence="1 2" key="1">
    <citation type="submission" date="2021-06" db="EMBL/GenBank/DDBJ databases">
        <title>Chromosome-level genome assembly of the red-tail catfish (Hemibagrus wyckioides).</title>
        <authorList>
            <person name="Shao F."/>
        </authorList>
    </citation>
    <scope>NUCLEOTIDE SEQUENCE [LARGE SCALE GENOMIC DNA]</scope>
    <source>
        <strain evidence="1">EC202008001</strain>
        <tissue evidence="1">Blood</tissue>
    </source>
</reference>
<accession>A0A9D3SQA1</accession>
<evidence type="ECO:0000313" key="2">
    <source>
        <dbReference type="Proteomes" id="UP000824219"/>
    </source>
</evidence>
<proteinExistence type="predicted"/>
<gene>
    <name evidence="1" type="ORF">KOW79_005474</name>
</gene>
<comment type="caution">
    <text evidence="1">The sequence shown here is derived from an EMBL/GenBank/DDBJ whole genome shotgun (WGS) entry which is preliminary data.</text>
</comment>
<sequence length="132" mass="14053">MGVCPSRCSALNITMPPSSGLDIAPAPCTTVDDGPPFCLVKLSLLPPSSSHSPPYYVENFAPFSCFAKNIAPHSDSAENVVRFMEKIEGINHAFLLVELDRRLALSVVLNAHALLAATLPVECGNVHGAERP</sequence>
<keyword evidence="2" id="KW-1185">Reference proteome</keyword>
<dbReference type="Proteomes" id="UP000824219">
    <property type="component" value="Linkage Group LG06"/>
</dbReference>